<gene>
    <name evidence="3" type="ORF">E5162_09370</name>
</gene>
<name>A0A4S2HBC4_9PROT</name>
<accession>A0A4S2HBC4</accession>
<dbReference type="Proteomes" id="UP000305451">
    <property type="component" value="Unassembled WGS sequence"/>
</dbReference>
<dbReference type="PANTHER" id="PTHR35149:SF1">
    <property type="entry name" value="DUF5655 DOMAIN-CONTAINING PROTEIN"/>
    <property type="match status" value="1"/>
</dbReference>
<feature type="domain" description="GmrSD restriction endonucleases C-terminal" evidence="2">
    <location>
        <begin position="481"/>
        <end position="606"/>
    </location>
</feature>
<dbReference type="EMBL" id="SRXV01000002">
    <property type="protein sequence ID" value="TGY93255.1"/>
    <property type="molecule type" value="Genomic_DNA"/>
</dbReference>
<protein>
    <submittedName>
        <fullName evidence="3">DUF262 domain-containing protein</fullName>
    </submittedName>
</protein>
<dbReference type="Pfam" id="PF03235">
    <property type="entry name" value="GmrSD_N"/>
    <property type="match status" value="1"/>
</dbReference>
<sequence length="613" mass="72104">MVDISPDKQNIEKLFGTTVYSIDFYQRDYKWNEEPVTRLLDDIFYAFDVAYKINESIDPKPETVAAKYPWYYLNTYVTNTIDGRVYIVDGQQRLTTLTLVLISLMHRAETKQSKLAGWVKNKIAGQAGFDTQFWMNHERHTATLEALFRGNEAVPTESGLTAENMLRNYRVIDDYLSDKLTDQHKLETFIFYFLHRLVLINLAVEQTDVPMVFEVINDRGVRLRPYEILKGKLLGQIDKLELDSGKFNEKWEQCVDRVNQHLDDEIDEFFVYYLKSKFSDSRKSGQRFDRDYHREIFKPDLNKDLKLERNPNRAKSFINKELQYFTKLYDRIMTLASEEVDGFEEVYYNNLNEMDSQYLLILASCKVNDPEEDIKIKFVSYHVDRLFSLLRLQRSYDSNEFSDTVFEISVEIREKTAKEIASVFEGKLIELLSKRRGAEVANAFEYGQFRNTSVSDIPTRFTRYFFARVDRLIAKETNSGEKHPFGDLVTKTGAKNGFHIEHILSYNKENINIYGGDEERFEAERNRLGGVLLLKGRDNISSNNESYNLKLKSYAKTLHWNESLREDSYKSKKDFEGFISRTHLEFESCTAFGPDELERRQKLLFEIAKYLWI</sequence>
<reference evidence="3 4" key="1">
    <citation type="journal article" date="2013" name="Int. J. Syst. Evol. Microbiol.">
        <title>Marinicauda pacifica gen. nov., sp. nov., a prosthecate alphaproteobacterium of the family Hyphomonadaceae isolated from deep seawater.</title>
        <authorList>
            <person name="Zhang X.Y."/>
            <person name="Li G.W."/>
            <person name="Wang C.S."/>
            <person name="Zhang Y.J."/>
            <person name="Xu X.W."/>
            <person name="Li H."/>
            <person name="Liu A."/>
            <person name="Liu C."/>
            <person name="Xie B.B."/>
            <person name="Qin Q.L."/>
            <person name="Xu Z."/>
            <person name="Chen X.L."/>
            <person name="Zhou B.C."/>
            <person name="Zhang Y.Z."/>
        </authorList>
    </citation>
    <scope>NUCLEOTIDE SEQUENCE [LARGE SCALE GENOMIC DNA]</scope>
    <source>
        <strain evidence="3 4">P-1 km-3</strain>
    </source>
</reference>
<evidence type="ECO:0000313" key="3">
    <source>
        <dbReference type="EMBL" id="TGY93255.1"/>
    </source>
</evidence>
<comment type="caution">
    <text evidence="3">The sequence shown here is derived from an EMBL/GenBank/DDBJ whole genome shotgun (WGS) entry which is preliminary data.</text>
</comment>
<dbReference type="PANTHER" id="PTHR35149">
    <property type="entry name" value="SLL5132 PROTEIN"/>
    <property type="match status" value="1"/>
</dbReference>
<organism evidence="3 4">
    <name type="scientific">Marinicauda pacifica</name>
    <dbReference type="NCBI Taxonomy" id="1133559"/>
    <lineage>
        <taxon>Bacteria</taxon>
        <taxon>Pseudomonadati</taxon>
        <taxon>Pseudomonadota</taxon>
        <taxon>Alphaproteobacteria</taxon>
        <taxon>Maricaulales</taxon>
        <taxon>Maricaulaceae</taxon>
        <taxon>Marinicauda</taxon>
    </lineage>
</organism>
<dbReference type="RefSeq" id="WP_135944974.1">
    <property type="nucleotide sequence ID" value="NZ_BMEI01000002.1"/>
</dbReference>
<keyword evidence="4" id="KW-1185">Reference proteome</keyword>
<dbReference type="Pfam" id="PF07510">
    <property type="entry name" value="GmrSD_C"/>
    <property type="match status" value="1"/>
</dbReference>
<proteinExistence type="predicted"/>
<feature type="domain" description="GmrSD restriction endonucleases N-terminal" evidence="1">
    <location>
        <begin position="13"/>
        <end position="233"/>
    </location>
</feature>
<dbReference type="AlphaFoldDB" id="A0A4S2HBC4"/>
<evidence type="ECO:0000313" key="4">
    <source>
        <dbReference type="Proteomes" id="UP000305451"/>
    </source>
</evidence>
<dbReference type="OrthoDB" id="9798761at2"/>
<dbReference type="InterPro" id="IPR011089">
    <property type="entry name" value="GmrSD_C"/>
</dbReference>
<evidence type="ECO:0000259" key="2">
    <source>
        <dbReference type="Pfam" id="PF07510"/>
    </source>
</evidence>
<evidence type="ECO:0000259" key="1">
    <source>
        <dbReference type="Pfam" id="PF03235"/>
    </source>
</evidence>
<dbReference type="InterPro" id="IPR004919">
    <property type="entry name" value="GmrSD_N"/>
</dbReference>